<name>A0A7X1NEI0_9BURK</name>
<sequence length="95" mass="11018">MKKLIYERDVAADTDRVGVRLYQVDHGFVAERFLVQYDQMTLVQILPVASRNDFEGFARADPHHAVMRPVYQEVRTIVWKNEDGVGITAELDPWI</sequence>
<evidence type="ECO:0000313" key="1">
    <source>
        <dbReference type="EMBL" id="MPW20061.1"/>
    </source>
</evidence>
<organism evidence="1 2">
    <name type="scientific">Paraburkholderia franconis</name>
    <dbReference type="NCBI Taxonomy" id="2654983"/>
    <lineage>
        <taxon>Bacteria</taxon>
        <taxon>Pseudomonadati</taxon>
        <taxon>Pseudomonadota</taxon>
        <taxon>Betaproteobacteria</taxon>
        <taxon>Burkholderiales</taxon>
        <taxon>Burkholderiaceae</taxon>
        <taxon>Paraburkholderia</taxon>
    </lineage>
</organism>
<dbReference type="AlphaFoldDB" id="A0A7X1NEI0"/>
<gene>
    <name evidence="1" type="ORF">GCT13_25005</name>
</gene>
<evidence type="ECO:0000313" key="2">
    <source>
        <dbReference type="Proteomes" id="UP000484381"/>
    </source>
</evidence>
<dbReference type="EMBL" id="WHNP01000025">
    <property type="protein sequence ID" value="MPW20061.1"/>
    <property type="molecule type" value="Genomic_DNA"/>
</dbReference>
<dbReference type="Proteomes" id="UP000484381">
    <property type="component" value="Unassembled WGS sequence"/>
</dbReference>
<accession>A0A7X1NEI0</accession>
<proteinExistence type="predicted"/>
<keyword evidence="2" id="KW-1185">Reference proteome</keyword>
<protein>
    <submittedName>
        <fullName evidence="1">Uncharacterized protein</fullName>
    </submittedName>
</protein>
<reference evidence="1 2" key="1">
    <citation type="submission" date="2019-10" db="EMBL/GenBank/DDBJ databases">
        <title>Paraburkholderia sp. isolated from nodules of Mimosa pudica from Brazilian Atlantic Forest soils.</title>
        <authorList>
            <person name="Paulitsch F."/>
            <person name="Hungria M."/>
            <person name="Dall'Agnol R."/>
        </authorList>
    </citation>
    <scope>NUCLEOTIDE SEQUENCE [LARGE SCALE GENOMIC DNA]</scope>
    <source>
        <strain evidence="1 2">CNPSo 3157</strain>
    </source>
</reference>
<dbReference type="RefSeq" id="WP_152762656.1">
    <property type="nucleotide sequence ID" value="NZ_WHNP01000025.1"/>
</dbReference>
<comment type="caution">
    <text evidence="1">The sequence shown here is derived from an EMBL/GenBank/DDBJ whole genome shotgun (WGS) entry which is preliminary data.</text>
</comment>